<proteinExistence type="predicted"/>
<dbReference type="SUPFAM" id="SSF53383">
    <property type="entry name" value="PLP-dependent transferases"/>
    <property type="match status" value="1"/>
</dbReference>
<dbReference type="Gene3D" id="3.90.1150.10">
    <property type="entry name" value="Aspartate Aminotransferase, domain 1"/>
    <property type="match status" value="1"/>
</dbReference>
<evidence type="ECO:0000256" key="1">
    <source>
        <dbReference type="ARBA" id="ARBA00001933"/>
    </source>
</evidence>
<evidence type="ECO:0000256" key="2">
    <source>
        <dbReference type="ARBA" id="ARBA00022898"/>
    </source>
</evidence>
<dbReference type="PANTHER" id="PTHR42885:SF1">
    <property type="entry name" value="THREONINE-PHOSPHATE DECARBOXYLASE"/>
    <property type="match status" value="1"/>
</dbReference>
<dbReference type="PANTHER" id="PTHR42885">
    <property type="entry name" value="HISTIDINOL-PHOSPHATE AMINOTRANSFERASE-RELATED"/>
    <property type="match status" value="1"/>
</dbReference>
<dbReference type="InterPro" id="IPR015424">
    <property type="entry name" value="PyrdxlP-dep_Trfase"/>
</dbReference>
<dbReference type="InterPro" id="IPR015422">
    <property type="entry name" value="PyrdxlP-dep_Trfase_small"/>
</dbReference>
<dbReference type="GO" id="GO:0008483">
    <property type="term" value="F:transaminase activity"/>
    <property type="evidence" value="ECO:0007669"/>
    <property type="project" value="UniProtKB-KW"/>
</dbReference>
<keyword evidence="2" id="KW-0663">Pyridoxal phosphate</keyword>
<keyword evidence="5" id="KW-1185">Reference proteome</keyword>
<evidence type="ECO:0000259" key="3">
    <source>
        <dbReference type="Pfam" id="PF00155"/>
    </source>
</evidence>
<organism evidence="4 5">
    <name type="scientific">Fulvivirga kasyanovii</name>
    <dbReference type="NCBI Taxonomy" id="396812"/>
    <lineage>
        <taxon>Bacteria</taxon>
        <taxon>Pseudomonadati</taxon>
        <taxon>Bacteroidota</taxon>
        <taxon>Cytophagia</taxon>
        <taxon>Cytophagales</taxon>
        <taxon>Fulvivirgaceae</taxon>
        <taxon>Fulvivirga</taxon>
    </lineage>
</organism>
<evidence type="ECO:0000313" key="5">
    <source>
        <dbReference type="Proteomes" id="UP000798808"/>
    </source>
</evidence>
<feature type="domain" description="Aminotransferase class I/classII large" evidence="3">
    <location>
        <begin position="17"/>
        <end position="331"/>
    </location>
</feature>
<gene>
    <name evidence="4" type="ORF">E1163_04715</name>
</gene>
<comment type="cofactor">
    <cofactor evidence="1">
        <name>pyridoxal 5'-phosphate</name>
        <dbReference type="ChEBI" id="CHEBI:597326"/>
    </cofactor>
</comment>
<protein>
    <submittedName>
        <fullName evidence="4">Aminotransferase class I/II-fold pyridoxal phosphate-dependent enzyme</fullName>
    </submittedName>
</protein>
<dbReference type="RefSeq" id="WP_155170032.1">
    <property type="nucleotide sequence ID" value="NZ_BAAAFL010000012.1"/>
</dbReference>
<keyword evidence="4" id="KW-0808">Transferase</keyword>
<dbReference type="EMBL" id="SMLW01000386">
    <property type="protein sequence ID" value="MTI24241.1"/>
    <property type="molecule type" value="Genomic_DNA"/>
</dbReference>
<dbReference type="InterPro" id="IPR004839">
    <property type="entry name" value="Aminotransferase_I/II_large"/>
</dbReference>
<comment type="caution">
    <text evidence="4">The sequence shown here is derived from an EMBL/GenBank/DDBJ whole genome shotgun (WGS) entry which is preliminary data.</text>
</comment>
<dbReference type="Pfam" id="PF00155">
    <property type="entry name" value="Aminotran_1_2"/>
    <property type="match status" value="1"/>
</dbReference>
<dbReference type="InterPro" id="IPR015421">
    <property type="entry name" value="PyrdxlP-dep_Trfase_major"/>
</dbReference>
<sequence length="339" mass="38181">MSHGDDLYNFDFDFRANFSSNVWHGGTHPALVAALQNVLGNLQSYPAPDAQSLTSQIALHHHVESENVVVTNGAVEAFYLIAHAFRNSSATIYFPTFSEYEAACRSHAIKINYMPRHKLSTSGITSTLAFICNPNNPDGQVTTRTQLDLLVSSHPDTVFVIDEAYGDFVIGDSPSCVDMIGVHDNVIIVKSLTKLFAIPSLRLGYMLCSPAMQQKILACKMPWNVNQIAIEAGKFIFDNYESIRPDIDQLMQLSQNLRKEIDEIKGLSILPSSTHYFLVRLDRPKASDLKQYLAYEHRLLIRDASNFYDLDQYYIRISPQTEEKNLLLVNALKTWSKSI</sequence>
<dbReference type="CDD" id="cd00609">
    <property type="entry name" value="AAT_like"/>
    <property type="match status" value="1"/>
</dbReference>
<accession>A0ABW9RJX4</accession>
<name>A0ABW9RJX4_9BACT</name>
<keyword evidence="4" id="KW-0032">Aminotransferase</keyword>
<dbReference type="Gene3D" id="3.40.640.10">
    <property type="entry name" value="Type I PLP-dependent aspartate aminotransferase-like (Major domain)"/>
    <property type="match status" value="1"/>
</dbReference>
<evidence type="ECO:0000313" key="4">
    <source>
        <dbReference type="EMBL" id="MTI24241.1"/>
    </source>
</evidence>
<reference evidence="4 5" key="1">
    <citation type="submission" date="2019-02" db="EMBL/GenBank/DDBJ databases">
        <authorList>
            <person name="Goldberg S.R."/>
            <person name="Haltli B.A."/>
            <person name="Correa H."/>
            <person name="Russell K.G."/>
        </authorList>
    </citation>
    <scope>NUCLEOTIDE SEQUENCE [LARGE SCALE GENOMIC DNA]</scope>
    <source>
        <strain evidence="4 5">JCM 16186</strain>
    </source>
</reference>
<dbReference type="Proteomes" id="UP000798808">
    <property type="component" value="Unassembled WGS sequence"/>
</dbReference>